<reference evidence="2" key="1">
    <citation type="submission" date="2017-02" db="UniProtKB">
        <authorList>
            <consortium name="WormBaseParasite"/>
        </authorList>
    </citation>
    <scope>IDENTIFICATION</scope>
</reference>
<dbReference type="AlphaFoldDB" id="A0A0M3IC64"/>
<dbReference type="Gene3D" id="3.10.20.30">
    <property type="match status" value="1"/>
</dbReference>
<dbReference type="WBParaSite" id="ALUE_0001543701-mRNA-1">
    <property type="protein sequence ID" value="ALUE_0001543701-mRNA-1"/>
    <property type="gene ID" value="ALUE_0001543701"/>
</dbReference>
<proteinExistence type="predicted"/>
<evidence type="ECO:0000313" key="1">
    <source>
        <dbReference type="Proteomes" id="UP000036681"/>
    </source>
</evidence>
<organism evidence="1 2">
    <name type="scientific">Ascaris lumbricoides</name>
    <name type="common">Giant roundworm</name>
    <dbReference type="NCBI Taxonomy" id="6252"/>
    <lineage>
        <taxon>Eukaryota</taxon>
        <taxon>Metazoa</taxon>
        <taxon>Ecdysozoa</taxon>
        <taxon>Nematoda</taxon>
        <taxon>Chromadorea</taxon>
        <taxon>Rhabditida</taxon>
        <taxon>Spirurina</taxon>
        <taxon>Ascaridomorpha</taxon>
        <taxon>Ascaridoidea</taxon>
        <taxon>Ascarididae</taxon>
        <taxon>Ascaris</taxon>
    </lineage>
</organism>
<sequence length="51" mass="6071">MGQFKRGELRTAQLCIDADFYKLLFFVNGERIEEQSVDPRTTLSTYLREKR</sequence>
<dbReference type="InterPro" id="IPR012675">
    <property type="entry name" value="Beta-grasp_dom_sf"/>
</dbReference>
<dbReference type="Proteomes" id="UP000036681">
    <property type="component" value="Unplaced"/>
</dbReference>
<keyword evidence="1" id="KW-1185">Reference proteome</keyword>
<protein>
    <submittedName>
        <fullName evidence="2">FERM domain-containing protein</fullName>
    </submittedName>
</protein>
<accession>A0A0M3IC64</accession>
<evidence type="ECO:0000313" key="2">
    <source>
        <dbReference type="WBParaSite" id="ALUE_0001543701-mRNA-1"/>
    </source>
</evidence>
<name>A0A0M3IC64_ASCLU</name>